<reference evidence="2" key="2">
    <citation type="submission" date="2020-03" db="EMBL/GenBank/DDBJ databases">
        <authorList>
            <person name="Fu F.-F."/>
            <person name="Chen J."/>
        </authorList>
    </citation>
    <scope>NUCLEOTIDE SEQUENCE</scope>
    <source>
        <strain evidence="2">Lc1</strain>
    </source>
</reference>
<sequence>MCHFIWKDNQCQACGQFFDRKLVSCNQAQTCKRKACGRVYFRENDADFKCQQCLVTEAPWKRVKPLESQNNEEYYSDDSGDEDYEESDGSLSDNDESTDDDGDYEDNRGNRPLKRSFQDAGFKLPQREMQKRKCRGDRVKSLLLN</sequence>
<evidence type="ECO:0000313" key="3">
    <source>
        <dbReference type="Proteomes" id="UP000613401"/>
    </source>
</evidence>
<protein>
    <submittedName>
        <fullName evidence="2">Uncharacterized protein</fullName>
    </submittedName>
</protein>
<gene>
    <name evidence="2" type="ORF">GCG54_00010748</name>
</gene>
<name>A0A8H4C711_COLGL</name>
<feature type="compositionally biased region" description="Acidic residues" evidence="1">
    <location>
        <begin position="74"/>
        <end position="104"/>
    </location>
</feature>
<dbReference type="EMBL" id="WVTB01000093">
    <property type="protein sequence ID" value="KAF3798596.1"/>
    <property type="molecule type" value="Genomic_DNA"/>
</dbReference>
<dbReference type="GeneID" id="69017876"/>
<accession>A0A8H4C711</accession>
<organism evidence="2 3">
    <name type="scientific">Colletotrichum gloeosporioides</name>
    <name type="common">Anthracnose fungus</name>
    <name type="synonym">Glomerella cingulata</name>
    <dbReference type="NCBI Taxonomy" id="474922"/>
    <lineage>
        <taxon>Eukaryota</taxon>
        <taxon>Fungi</taxon>
        <taxon>Dikarya</taxon>
        <taxon>Ascomycota</taxon>
        <taxon>Pezizomycotina</taxon>
        <taxon>Sordariomycetes</taxon>
        <taxon>Hypocreomycetidae</taxon>
        <taxon>Glomerellales</taxon>
        <taxon>Glomerellaceae</taxon>
        <taxon>Colletotrichum</taxon>
        <taxon>Colletotrichum gloeosporioides species complex</taxon>
    </lineage>
</organism>
<comment type="caution">
    <text evidence="2">The sequence shown here is derived from an EMBL/GenBank/DDBJ whole genome shotgun (WGS) entry which is preliminary data.</text>
</comment>
<feature type="compositionally biased region" description="Basic and acidic residues" evidence="1">
    <location>
        <begin position="125"/>
        <end position="145"/>
    </location>
</feature>
<dbReference type="AlphaFoldDB" id="A0A8H4C711"/>
<proteinExistence type="predicted"/>
<dbReference type="RefSeq" id="XP_045257756.1">
    <property type="nucleotide sequence ID" value="XM_045410665.1"/>
</dbReference>
<evidence type="ECO:0000256" key="1">
    <source>
        <dbReference type="SAM" id="MobiDB-lite"/>
    </source>
</evidence>
<feature type="region of interest" description="Disordered" evidence="1">
    <location>
        <begin position="66"/>
        <end position="145"/>
    </location>
</feature>
<reference evidence="2" key="1">
    <citation type="journal article" date="2020" name="Phytopathology">
        <title>Genome sequence and comparative analysis of Colletotrichum gloeosporioides isolated from Liriodendron leaves.</title>
        <authorList>
            <person name="Fu F.F."/>
            <person name="Hao Z."/>
            <person name="Wang P."/>
            <person name="Lu Y."/>
            <person name="Xue L.J."/>
            <person name="Wei G."/>
            <person name="Tian Y."/>
            <person name="Baishi H."/>
            <person name="Xu H."/>
            <person name="Shi J."/>
            <person name="Cheng T."/>
            <person name="Wang G."/>
            <person name="Yi Y."/>
            <person name="Chen J."/>
        </authorList>
    </citation>
    <scope>NUCLEOTIDE SEQUENCE</scope>
    <source>
        <strain evidence="2">Lc1</strain>
    </source>
</reference>
<keyword evidence="3" id="KW-1185">Reference proteome</keyword>
<dbReference type="Proteomes" id="UP000613401">
    <property type="component" value="Unassembled WGS sequence"/>
</dbReference>
<evidence type="ECO:0000313" key="2">
    <source>
        <dbReference type="EMBL" id="KAF3798596.1"/>
    </source>
</evidence>